<comment type="caution">
    <text evidence="3">The sequence shown here is derived from an EMBL/GenBank/DDBJ whole genome shotgun (WGS) entry which is preliminary data.</text>
</comment>
<feature type="transmembrane region" description="Helical" evidence="1">
    <location>
        <begin position="61"/>
        <end position="80"/>
    </location>
</feature>
<gene>
    <name evidence="3" type="ORF">SDC9_77700</name>
</gene>
<feature type="transmembrane region" description="Helical" evidence="1">
    <location>
        <begin position="145"/>
        <end position="164"/>
    </location>
</feature>
<protein>
    <recommendedName>
        <fullName evidence="2">VTT domain-containing protein</fullName>
    </recommendedName>
</protein>
<feature type="transmembrane region" description="Helical" evidence="1">
    <location>
        <begin position="203"/>
        <end position="222"/>
    </location>
</feature>
<keyword evidence="1" id="KW-1133">Transmembrane helix</keyword>
<dbReference type="AlphaFoldDB" id="A0A644YS65"/>
<keyword evidence="1" id="KW-0472">Membrane</keyword>
<dbReference type="InterPro" id="IPR032816">
    <property type="entry name" value="VTT_dom"/>
</dbReference>
<keyword evidence="1" id="KW-0812">Transmembrane</keyword>
<dbReference type="EMBL" id="VSSQ01005990">
    <property type="protein sequence ID" value="MPM31147.1"/>
    <property type="molecule type" value="Genomic_DNA"/>
</dbReference>
<feature type="transmembrane region" description="Helical" evidence="1">
    <location>
        <begin position="12"/>
        <end position="33"/>
    </location>
</feature>
<dbReference type="Pfam" id="PF09335">
    <property type="entry name" value="VTT_dom"/>
    <property type="match status" value="1"/>
</dbReference>
<feature type="transmembrane region" description="Helical" evidence="1">
    <location>
        <begin position="87"/>
        <end position="106"/>
    </location>
</feature>
<evidence type="ECO:0000256" key="1">
    <source>
        <dbReference type="SAM" id="Phobius"/>
    </source>
</evidence>
<name>A0A644YS65_9ZZZZ</name>
<feature type="transmembrane region" description="Helical" evidence="1">
    <location>
        <begin position="176"/>
        <end position="197"/>
    </location>
</feature>
<organism evidence="3">
    <name type="scientific">bioreactor metagenome</name>
    <dbReference type="NCBI Taxonomy" id="1076179"/>
    <lineage>
        <taxon>unclassified sequences</taxon>
        <taxon>metagenomes</taxon>
        <taxon>ecological metagenomes</taxon>
    </lineage>
</organism>
<reference evidence="3" key="1">
    <citation type="submission" date="2019-08" db="EMBL/GenBank/DDBJ databases">
        <authorList>
            <person name="Kucharzyk K."/>
            <person name="Murdoch R.W."/>
            <person name="Higgins S."/>
            <person name="Loffler F."/>
        </authorList>
    </citation>
    <scope>NUCLEOTIDE SEQUENCE</scope>
</reference>
<evidence type="ECO:0000259" key="2">
    <source>
        <dbReference type="Pfam" id="PF09335"/>
    </source>
</evidence>
<evidence type="ECO:0000313" key="3">
    <source>
        <dbReference type="EMBL" id="MPM31147.1"/>
    </source>
</evidence>
<feature type="domain" description="VTT" evidence="2">
    <location>
        <begin position="77"/>
        <end position="195"/>
    </location>
</feature>
<accession>A0A644YS65</accession>
<sequence length="253" mass="27873">MDVKAEKWVKRFSVALFLTAGVTVICMIARRFLPGFLPVLRRGKEAEIEAYIRESGSVKSVALTAFLQFMQVVSVIFPGLPIQIASGIIFGTLWGYLICHLSYILANMTVFLSLRHFKGQIGDLIPEKEAGWMKKLLENAVYPEIAVFLGCMMPLLPNGVVPHLAAKTGITTKRFLFSMALGSFPNIFILCAVGNQILEGEYLLAGILLGSVFALMSITYFSRDYIIRFAVKHKKLPEIPAVPKPSGSKGGLD</sequence>
<proteinExistence type="predicted"/>